<keyword evidence="7 11" id="KW-1133">Transmembrane helix</keyword>
<feature type="domain" description="Cadherin" evidence="12">
    <location>
        <begin position="243"/>
        <end position="347"/>
    </location>
</feature>
<dbReference type="CDD" id="cd11304">
    <property type="entry name" value="Cadherin_repeat"/>
    <property type="match status" value="5"/>
</dbReference>
<proteinExistence type="predicted"/>
<dbReference type="InterPro" id="IPR020894">
    <property type="entry name" value="Cadherin_CS"/>
</dbReference>
<dbReference type="InParanoid" id="I3N6J7"/>
<evidence type="ECO:0000256" key="2">
    <source>
        <dbReference type="ARBA" id="ARBA00022692"/>
    </source>
</evidence>
<dbReference type="Pfam" id="PF00028">
    <property type="entry name" value="Cadherin"/>
    <property type="match status" value="5"/>
</dbReference>
<name>I3N6J7_ICTTR</name>
<dbReference type="PROSITE" id="PS50268">
    <property type="entry name" value="CADHERIN_2"/>
    <property type="match status" value="6"/>
</dbReference>
<reference evidence="13" key="2">
    <citation type="submission" date="2025-08" db="UniProtKB">
        <authorList>
            <consortium name="Ensembl"/>
        </authorList>
    </citation>
    <scope>IDENTIFICATION</scope>
</reference>
<evidence type="ECO:0000256" key="7">
    <source>
        <dbReference type="ARBA" id="ARBA00022989"/>
    </source>
</evidence>
<dbReference type="InterPro" id="IPR013164">
    <property type="entry name" value="Cadherin_N"/>
</dbReference>
<dbReference type="FunFam" id="2.60.40.60:FF:000002">
    <property type="entry name" value="Protocadherin alpha 2"/>
    <property type="match status" value="1"/>
</dbReference>
<accession>I3N6J7</accession>
<dbReference type="SMART" id="SM00112">
    <property type="entry name" value="CA"/>
    <property type="match status" value="5"/>
</dbReference>
<feature type="domain" description="Cadherin" evidence="12">
    <location>
        <begin position="77"/>
        <end position="133"/>
    </location>
</feature>
<dbReference type="HOGENOM" id="CLU_006480_3_0_1"/>
<evidence type="ECO:0000256" key="6">
    <source>
        <dbReference type="ARBA" id="ARBA00022889"/>
    </source>
</evidence>
<dbReference type="SUPFAM" id="SSF49313">
    <property type="entry name" value="Cadherin-like"/>
    <property type="match status" value="6"/>
</dbReference>
<dbReference type="InterPro" id="IPR050174">
    <property type="entry name" value="Protocadherin/Cadherin-CA"/>
</dbReference>
<dbReference type="Ensembl" id="ENSSTOT00000009759.3">
    <property type="protein sequence ID" value="ENSSTOP00000019993.2"/>
    <property type="gene ID" value="ENSSTOG00000009765.3"/>
</dbReference>
<keyword evidence="8 11" id="KW-0472">Membrane</keyword>
<keyword evidence="5 10" id="KW-0106">Calcium</keyword>
<dbReference type="InterPro" id="IPR032455">
    <property type="entry name" value="Cadherin_C"/>
</dbReference>
<dbReference type="FunCoup" id="I3N6J7">
    <property type="interactions" value="5"/>
</dbReference>
<evidence type="ECO:0000256" key="10">
    <source>
        <dbReference type="PROSITE-ProRule" id="PRU00043"/>
    </source>
</evidence>
<protein>
    <recommendedName>
        <fullName evidence="12">Cadherin domain-containing protein</fullName>
    </recommendedName>
</protein>
<evidence type="ECO:0000256" key="1">
    <source>
        <dbReference type="ARBA" id="ARBA00004167"/>
    </source>
</evidence>
<reference evidence="14" key="1">
    <citation type="submission" date="2011-11" db="EMBL/GenBank/DDBJ databases">
        <title>The Draft Genome of Spermophilus tridecemlineatus.</title>
        <authorList>
            <consortium name="The Broad Institute Genome Assembly &amp; Analysis Group"/>
            <consortium name="Computational R&amp;D Group"/>
            <consortium name="and Sequencing Platform"/>
            <person name="Di Palma F."/>
            <person name="Alfoldi J."/>
            <person name="Johnson J."/>
            <person name="Berlin A."/>
            <person name="Gnerre S."/>
            <person name="Jaffe D."/>
            <person name="MacCallum I."/>
            <person name="Young S."/>
            <person name="Walker B.J."/>
            <person name="Lindblad-Toh K."/>
        </authorList>
    </citation>
    <scope>NUCLEOTIDE SEQUENCE [LARGE SCALE GENOMIC DNA]</scope>
</reference>
<dbReference type="PROSITE" id="PS00232">
    <property type="entry name" value="CADHERIN_1"/>
    <property type="match status" value="4"/>
</dbReference>
<feature type="domain" description="Cadherin" evidence="12">
    <location>
        <begin position="348"/>
        <end position="451"/>
    </location>
</feature>
<feature type="domain" description="Cadherin" evidence="12">
    <location>
        <begin position="452"/>
        <end position="561"/>
    </location>
</feature>
<evidence type="ECO:0000256" key="9">
    <source>
        <dbReference type="ARBA" id="ARBA00023180"/>
    </source>
</evidence>
<sequence>METRRLCFPRQRQVLLLFLFGGVSLAANRFRHYSVTEETERGSFVVNLAKELGIGVEELATRRTRVVSDDNKQHLLLDSHTGNVLTNEKLDREKLCGSIEPCMLYFQILMDNPFQIYRAELKIRDINDHSPVFREKEMVLKILENTAEGATFRLERAQDSDRGLNGIQNYTIEPNSFFHITISDSDEGTIYPELVLDKALDWEKQPELNLTLTALDGGSPPRSGITTIRILVLDVNDNAPKFSQLIYETQAPENSPLGSLVVKVSAEDADSGVNAEVTYSFFDADEDIQTIFQINPFSGEIILKALLDYELVKSHKINVQAIDGGGLSARCMVLVQVLDTNDNPPELIISSLSNYIDENSPETVLAVFRAKDRDSGENGKTVCYIQDNLPFRLKPSVENFYILMTEEALDRESRAEYNITITVTDLGTPRLKTEHSIIILVSDVNDNAPAFTQVSYTLLVRENNQPAMHIGSVSATDRDSGTNAQITYSLLTNQDQHLPLASLVSINANNGQLFALRALDFEALQAFEFHVGATDQGSPALSSQALVRVVVLDDNDNSPFVLYPMQNASAPCTELVPRAAEQGYLVTKVVAVDGDSGQNAWLSYQLLKATEPGLFGVWAHNGEVRTSRLLSERDAARHRLVVLVKDNGEPPLSASVTLHVLLVDGFSQPYLPLPEVAPERAQGDSLTVYLVIALASVSSLFLFSVLVFVAVRVCRRRRAASLEVCSVPEGHFPGHLVDVSGTGTLSQSYQYKVCLTGDSSGTSEFKFLKPIYPNIHSNGPDFQQHFCLYCDVLLKFIIPNKFSFLSVIMQYNN</sequence>
<dbReference type="InterPro" id="IPR002126">
    <property type="entry name" value="Cadherin-like_dom"/>
</dbReference>
<dbReference type="FunFam" id="2.60.40.60:FF:000001">
    <property type="entry name" value="Protocadherin alpha 2"/>
    <property type="match status" value="1"/>
</dbReference>
<keyword evidence="2 11" id="KW-0812">Transmembrane</keyword>
<dbReference type="FunFam" id="2.60.40.60:FF:000046">
    <property type="entry name" value="Protocadherin beta 5"/>
    <property type="match status" value="1"/>
</dbReference>
<comment type="subcellular location">
    <subcellularLocation>
        <location evidence="1">Membrane</location>
        <topology evidence="1">Single-pass membrane protein</topology>
    </subcellularLocation>
</comment>
<evidence type="ECO:0000259" key="12">
    <source>
        <dbReference type="PROSITE" id="PS50268"/>
    </source>
</evidence>
<dbReference type="FunFam" id="2.60.40.60:FF:000006">
    <property type="entry name" value="Protocadherin alpha 2"/>
    <property type="match status" value="1"/>
</dbReference>
<organism evidence="13 14">
    <name type="scientific">Ictidomys tridecemlineatus</name>
    <name type="common">Thirteen-lined ground squirrel</name>
    <name type="synonym">Spermophilus tridecemlineatus</name>
    <dbReference type="NCBI Taxonomy" id="43179"/>
    <lineage>
        <taxon>Eukaryota</taxon>
        <taxon>Metazoa</taxon>
        <taxon>Chordata</taxon>
        <taxon>Craniata</taxon>
        <taxon>Vertebrata</taxon>
        <taxon>Euteleostomi</taxon>
        <taxon>Mammalia</taxon>
        <taxon>Eutheria</taxon>
        <taxon>Euarchontoglires</taxon>
        <taxon>Glires</taxon>
        <taxon>Rodentia</taxon>
        <taxon>Sciuromorpha</taxon>
        <taxon>Sciuridae</taxon>
        <taxon>Xerinae</taxon>
        <taxon>Marmotini</taxon>
        <taxon>Ictidomys</taxon>
    </lineage>
</organism>
<keyword evidence="6" id="KW-0130">Cell adhesion</keyword>
<evidence type="ECO:0000256" key="8">
    <source>
        <dbReference type="ARBA" id="ARBA00023136"/>
    </source>
</evidence>
<evidence type="ECO:0000313" key="14">
    <source>
        <dbReference type="Proteomes" id="UP000005215"/>
    </source>
</evidence>
<dbReference type="PANTHER" id="PTHR24028">
    <property type="entry name" value="CADHERIN-87A"/>
    <property type="match status" value="1"/>
</dbReference>
<feature type="domain" description="Cadherin" evidence="12">
    <location>
        <begin position="134"/>
        <end position="242"/>
    </location>
</feature>
<feature type="domain" description="Cadherin" evidence="12">
    <location>
        <begin position="576"/>
        <end position="676"/>
    </location>
</feature>
<dbReference type="GO" id="GO:0005886">
    <property type="term" value="C:plasma membrane"/>
    <property type="evidence" value="ECO:0007669"/>
    <property type="project" value="InterPro"/>
</dbReference>
<evidence type="ECO:0000256" key="3">
    <source>
        <dbReference type="ARBA" id="ARBA00022729"/>
    </source>
</evidence>
<dbReference type="InterPro" id="IPR015919">
    <property type="entry name" value="Cadherin-like_sf"/>
</dbReference>
<evidence type="ECO:0000256" key="11">
    <source>
        <dbReference type="SAM" id="Phobius"/>
    </source>
</evidence>
<dbReference type="Proteomes" id="UP000005215">
    <property type="component" value="Unassembled WGS sequence"/>
</dbReference>
<dbReference type="STRING" id="43179.ENSSTOP00000019993"/>
<dbReference type="FunFam" id="2.60.40.60:FF:000018">
    <property type="entry name" value="Protocadherin gamma c3"/>
    <property type="match status" value="1"/>
</dbReference>
<dbReference type="Gene3D" id="2.60.40.60">
    <property type="entry name" value="Cadherins"/>
    <property type="match status" value="6"/>
</dbReference>
<reference evidence="13" key="3">
    <citation type="submission" date="2025-09" db="UniProtKB">
        <authorList>
            <consortium name="Ensembl"/>
        </authorList>
    </citation>
    <scope>IDENTIFICATION</scope>
</reference>
<keyword evidence="9" id="KW-0325">Glycoprotein</keyword>
<dbReference type="EMBL" id="AGTP01033110">
    <property type="status" value="NOT_ANNOTATED_CDS"/>
    <property type="molecule type" value="Genomic_DNA"/>
</dbReference>
<dbReference type="PANTHER" id="PTHR24028:SF54">
    <property type="entry name" value="PROTOCADHERIN BETA-10"/>
    <property type="match status" value="1"/>
</dbReference>
<dbReference type="AlphaFoldDB" id="I3N6J7"/>
<dbReference type="PRINTS" id="PR00205">
    <property type="entry name" value="CADHERIN"/>
</dbReference>
<evidence type="ECO:0000256" key="5">
    <source>
        <dbReference type="ARBA" id="ARBA00022837"/>
    </source>
</evidence>
<evidence type="ECO:0000256" key="4">
    <source>
        <dbReference type="ARBA" id="ARBA00022737"/>
    </source>
</evidence>
<keyword evidence="4" id="KW-0677">Repeat</keyword>
<dbReference type="FunFam" id="2.60.40.60:FF:000309">
    <property type="entry name" value="Protocadherin beta-8"/>
    <property type="match status" value="1"/>
</dbReference>
<dbReference type="GO" id="GO:0005509">
    <property type="term" value="F:calcium ion binding"/>
    <property type="evidence" value="ECO:0007669"/>
    <property type="project" value="UniProtKB-UniRule"/>
</dbReference>
<keyword evidence="3" id="KW-0732">Signal</keyword>
<dbReference type="Pfam" id="PF16492">
    <property type="entry name" value="Cadherin_C_2"/>
    <property type="match status" value="1"/>
</dbReference>
<dbReference type="GeneTree" id="ENSGT00940000163508"/>
<dbReference type="GO" id="GO:0007156">
    <property type="term" value="P:homophilic cell adhesion via plasma membrane adhesion molecules"/>
    <property type="evidence" value="ECO:0007669"/>
    <property type="project" value="InterPro"/>
</dbReference>
<dbReference type="Pfam" id="PF08266">
    <property type="entry name" value="Cadherin_2"/>
    <property type="match status" value="1"/>
</dbReference>
<feature type="transmembrane region" description="Helical" evidence="11">
    <location>
        <begin position="688"/>
        <end position="711"/>
    </location>
</feature>
<evidence type="ECO:0000313" key="13">
    <source>
        <dbReference type="Ensembl" id="ENSSTOP00000019993.2"/>
    </source>
</evidence>
<keyword evidence="14" id="KW-1185">Reference proteome</keyword>